<dbReference type="STRING" id="1079859.SAMN04515674_101484"/>
<evidence type="ECO:0000256" key="1">
    <source>
        <dbReference type="SAM" id="MobiDB-lite"/>
    </source>
</evidence>
<protein>
    <submittedName>
        <fullName evidence="2">Phage uncharacterized protein (Putative large terminase), C-terminal domain-containing protein</fullName>
    </submittedName>
</protein>
<dbReference type="OrthoDB" id="1327410at2"/>
<dbReference type="RefSeq" id="WP_092011505.1">
    <property type="nucleotide sequence ID" value="NZ_FOXH01000001.1"/>
</dbReference>
<dbReference type="Proteomes" id="UP000199306">
    <property type="component" value="Unassembled WGS sequence"/>
</dbReference>
<organism evidence="2 3">
    <name type="scientific">Pseudarcicella hirudinis</name>
    <dbReference type="NCBI Taxonomy" id="1079859"/>
    <lineage>
        <taxon>Bacteria</taxon>
        <taxon>Pseudomonadati</taxon>
        <taxon>Bacteroidota</taxon>
        <taxon>Cytophagia</taxon>
        <taxon>Cytophagales</taxon>
        <taxon>Flectobacillaceae</taxon>
        <taxon>Pseudarcicella</taxon>
    </lineage>
</organism>
<name>A0A1I5MXX2_9BACT</name>
<sequence>MITTKDKQALEAYQAVKLSIGKATEVILDETESQKEKRVAELLKPKNFEAFCDYYFPHLKTAPFGWFHKRGAKEVLEDNKHFGVWEFPREHAKSTLALMLFINLYFAGEITGLVLTSQSADKAETLLSRFQAEFEANARLINDFGSQKNIGDWSVGQFSTIRDVGFWAFGVGQSPRGVIVGGNRPNACLVDDVDTPDLCRNLERVTRTVDWIMGDLWGACAIKQARFLCLGNGIHQKSVLRHIVGDTEIGMPKKPGVRHLKVYALENPKTHAKDQSEKGVPAWKENYLRGQLDLKLMQVGYRVAQREYFHKHIIDGTVFKKEWVNYVPVKSLADCQVAVSYVDPSYKDTKRNDFKAIVATTRIGTKIVVVGVWVRQASVSSMVTAHYDMDLFLKSKGLKLHICYMEANMMQDTHLTEYVAQKENFGYMLPIRADTRKKPDKTGRIENMTPLFERGIIVFADYLRNTPDLIAFLEQLLGFPNAHDDAPDALEGSENKLNEHHRSMTQPPETGGTRRTTTW</sequence>
<feature type="region of interest" description="Disordered" evidence="1">
    <location>
        <begin position="498"/>
        <end position="519"/>
    </location>
</feature>
<proteinExistence type="predicted"/>
<feature type="compositionally biased region" description="Low complexity" evidence="1">
    <location>
        <begin position="510"/>
        <end position="519"/>
    </location>
</feature>
<gene>
    <name evidence="2" type="ORF">SAMN04515674_101484</name>
</gene>
<reference evidence="2 3" key="1">
    <citation type="submission" date="2016-10" db="EMBL/GenBank/DDBJ databases">
        <authorList>
            <person name="de Groot N.N."/>
        </authorList>
    </citation>
    <scope>NUCLEOTIDE SEQUENCE [LARGE SCALE GENOMIC DNA]</scope>
    <source>
        <strain evidence="3">E92,LMG 26720,CCM 7988</strain>
    </source>
</reference>
<dbReference type="AlphaFoldDB" id="A0A1I5MXX2"/>
<evidence type="ECO:0000313" key="2">
    <source>
        <dbReference type="EMBL" id="SFP13966.1"/>
    </source>
</evidence>
<keyword evidence="3" id="KW-1185">Reference proteome</keyword>
<dbReference type="EMBL" id="FOXH01000001">
    <property type="protein sequence ID" value="SFP13966.1"/>
    <property type="molecule type" value="Genomic_DNA"/>
</dbReference>
<evidence type="ECO:0000313" key="3">
    <source>
        <dbReference type="Proteomes" id="UP000199306"/>
    </source>
</evidence>
<accession>A0A1I5MXX2</accession>